<organism evidence="10 11">
    <name type="scientific">Parabacteroides goldsteinii DSM 19448 = WAL 12034</name>
    <dbReference type="NCBI Taxonomy" id="927665"/>
    <lineage>
        <taxon>Bacteria</taxon>
        <taxon>Pseudomonadati</taxon>
        <taxon>Bacteroidota</taxon>
        <taxon>Bacteroidia</taxon>
        <taxon>Bacteroidales</taxon>
        <taxon>Tannerellaceae</taxon>
        <taxon>Parabacteroides</taxon>
    </lineage>
</organism>
<dbReference type="RefSeq" id="WP_167769553.1">
    <property type="nucleotide sequence ID" value="NZ_KQ033912.1"/>
</dbReference>
<name>A0A0F5JRW4_9BACT</name>
<dbReference type="PATRIC" id="fig|927665.4.peg.410"/>
<keyword evidence="5 7" id="KW-0472">Membrane</keyword>
<evidence type="ECO:0000313" key="10">
    <source>
        <dbReference type="EMBL" id="KKB60132.1"/>
    </source>
</evidence>
<sequence length="1118" mass="126755">MKLSVFLLLCSIGLAQATDSYAQKATVNLEMRNQTVKEVLDEIEEQSDFSFFFNIKHVDLHRRVSVVAKKSDIFKVLETVFAGTDVRYSVVDKKIILSTEKQELQQKEGKRIKGVVKDERGEPIIGVNVIEKGTTNGIVTDADGKYELTVSPESTLSFSYIGYNTQEIKVGKSEVMNVSLREDTEVLDELVVVGYGTQKKVNLTGAVTEIKSEDFIEDRPITQLGQSLQGKVAGLQVSKSNGKPGSGYSFNVRGTTSLNGGGPLVLVDGVEMNANTIPPEDIESISVLKDAASSAIYGARAAFGVVLITTKSGTFDKKIEVNYSNNISWSKPTDLPEKVDPETQIKYGGYAWGNKSGSYDSYWGHSVSTWLDLYENTTERNTYKIVDGVFYPLGNTDMIKVMTETGFLQRHNVSVNGGSKKVAYHISAGLMNQNGVLTRDRDKYSRKNISIKLNSNVTDWLSLQLSSSYIRNKTEFPYIPQGDWYLYSVSYLRPTFWLTGINDIHNLPYGYSPQIIDYGAQNYNLNNNYNLQFMTTIKPIKGLELNVRYTYRRNDGEDFFHQNSYQTVHPMSGGVEYYKNEVNYLQRDDKSSNYQVFDLWGQYEKSFGNHKFRLMLGYNQELYTSRSFFAKGEKLVSDNVPSLDLSMGNTYVGDDLSEWSTRSGFFRFNYNYKEKYLLEVVNRYDGSSKFRKDSRFVYLPSASLGWRVSEESFMDWSDTFLDNLKLRASYGIQGNQSISPYAFIPTYGTGLSNWIVAGKKAVTITPRGIVNDNFTWEEVKNLNLGVDLGLFSNRLTSTFEWYSRKTEGMLMPGEVLPGVLGTSVPKENAADLRVNGWELSVNWNDQIGDFSYNVGFNLYDYRTKIVKFANPTGLYTSNYEGEYLGEIWGYETDRFFTEDDFIVDSEGNRKYKDGIPNQDIITGNRVPMPGDVKYKDLNNDGKIDYGNNTLENPGDKRIIGNSSPRYQFGVNMGAQYKGFDMSLFFQGVGKRDLWISNSLIFAFSESYESLFKHTMDFWTPENTDAYYPRPIADWAWNRQVQTKYLQNAAYVRLKNLTIGYSLPKSLLSKLYLSKLRLFVSAENLLTFTPLPKGIDPEIGGSHTYPFAKEISFGVDIKF</sequence>
<accession>A0A0F5JRW4</accession>
<evidence type="ECO:0000256" key="8">
    <source>
        <dbReference type="SAM" id="SignalP"/>
    </source>
</evidence>
<evidence type="ECO:0000256" key="3">
    <source>
        <dbReference type="ARBA" id="ARBA00022452"/>
    </source>
</evidence>
<dbReference type="Proteomes" id="UP000033047">
    <property type="component" value="Unassembled WGS sequence"/>
</dbReference>
<evidence type="ECO:0000313" key="11">
    <source>
        <dbReference type="Proteomes" id="UP000033047"/>
    </source>
</evidence>
<evidence type="ECO:0000256" key="2">
    <source>
        <dbReference type="ARBA" id="ARBA00022448"/>
    </source>
</evidence>
<feature type="signal peptide" evidence="8">
    <location>
        <begin position="1"/>
        <end position="17"/>
    </location>
</feature>
<evidence type="ECO:0000256" key="5">
    <source>
        <dbReference type="ARBA" id="ARBA00023136"/>
    </source>
</evidence>
<evidence type="ECO:0000256" key="6">
    <source>
        <dbReference type="ARBA" id="ARBA00023237"/>
    </source>
</evidence>
<evidence type="ECO:0000256" key="7">
    <source>
        <dbReference type="PROSITE-ProRule" id="PRU01360"/>
    </source>
</evidence>
<dbReference type="NCBIfam" id="TIGR04056">
    <property type="entry name" value="OMP_RagA_SusC"/>
    <property type="match status" value="1"/>
</dbReference>
<dbReference type="InterPro" id="IPR008969">
    <property type="entry name" value="CarboxyPept-like_regulatory"/>
</dbReference>
<dbReference type="EMBL" id="AQHV01000001">
    <property type="protein sequence ID" value="KKB60132.1"/>
    <property type="molecule type" value="Genomic_DNA"/>
</dbReference>
<dbReference type="InterPro" id="IPR012910">
    <property type="entry name" value="Plug_dom"/>
</dbReference>
<keyword evidence="2 7" id="KW-0813">Transport</keyword>
<dbReference type="STRING" id="927665.HMPREF1535_00408"/>
<comment type="similarity">
    <text evidence="7">Belongs to the TonB-dependent receptor family.</text>
</comment>
<dbReference type="NCBIfam" id="TIGR04057">
    <property type="entry name" value="SusC_RagA_signa"/>
    <property type="match status" value="1"/>
</dbReference>
<dbReference type="AlphaFoldDB" id="A0A0F5JRW4"/>
<dbReference type="HOGENOM" id="CLU_004317_1_1_10"/>
<comment type="caution">
    <text evidence="10">The sequence shown here is derived from an EMBL/GenBank/DDBJ whole genome shotgun (WGS) entry which is preliminary data.</text>
</comment>
<dbReference type="Gene3D" id="2.40.170.20">
    <property type="entry name" value="TonB-dependent receptor, beta-barrel domain"/>
    <property type="match status" value="1"/>
</dbReference>
<feature type="domain" description="TonB-dependent receptor plug" evidence="9">
    <location>
        <begin position="201"/>
        <end position="305"/>
    </location>
</feature>
<keyword evidence="8" id="KW-0732">Signal</keyword>
<dbReference type="InterPro" id="IPR023997">
    <property type="entry name" value="TonB-dep_OMP_SusC/RagA_CS"/>
</dbReference>
<protein>
    <submittedName>
        <fullName evidence="10">SusC/RagA family TonB-linked outer membrane protein</fullName>
    </submittedName>
</protein>
<comment type="subcellular location">
    <subcellularLocation>
        <location evidence="1 7">Cell outer membrane</location>
        <topology evidence="1 7">Multi-pass membrane protein</topology>
    </subcellularLocation>
</comment>
<dbReference type="Pfam" id="PF13715">
    <property type="entry name" value="CarbopepD_reg_2"/>
    <property type="match status" value="1"/>
</dbReference>
<keyword evidence="3 7" id="KW-1134">Transmembrane beta strand</keyword>
<dbReference type="FunFam" id="2.60.40.1120:FF:000003">
    <property type="entry name" value="Outer membrane protein Omp121"/>
    <property type="match status" value="1"/>
</dbReference>
<dbReference type="SUPFAM" id="SSF56935">
    <property type="entry name" value="Porins"/>
    <property type="match status" value="1"/>
</dbReference>
<keyword evidence="6 7" id="KW-0998">Cell outer membrane</keyword>
<dbReference type="Gene3D" id="2.170.130.10">
    <property type="entry name" value="TonB-dependent receptor, plug domain"/>
    <property type="match status" value="1"/>
</dbReference>
<evidence type="ECO:0000256" key="4">
    <source>
        <dbReference type="ARBA" id="ARBA00022692"/>
    </source>
</evidence>
<dbReference type="InterPro" id="IPR037066">
    <property type="entry name" value="Plug_dom_sf"/>
</dbReference>
<dbReference type="InterPro" id="IPR036942">
    <property type="entry name" value="Beta-barrel_TonB_sf"/>
</dbReference>
<dbReference type="InterPro" id="IPR023996">
    <property type="entry name" value="TonB-dep_OMP_SusC/RagA"/>
</dbReference>
<reference evidence="10 11" key="1">
    <citation type="submission" date="2013-04" db="EMBL/GenBank/DDBJ databases">
        <title>The Genome Sequence of Parabacteroides goldsteinii DSM 19448.</title>
        <authorList>
            <consortium name="The Broad Institute Genomics Platform"/>
            <person name="Earl A."/>
            <person name="Ward D."/>
            <person name="Feldgarden M."/>
            <person name="Gevers D."/>
            <person name="Martens E."/>
            <person name="Sakamoto M."/>
            <person name="Benno Y."/>
            <person name="Song Y."/>
            <person name="Liu C."/>
            <person name="Lee J."/>
            <person name="Bolanos M."/>
            <person name="Vaisanen M.L."/>
            <person name="Finegold S.M."/>
            <person name="Walker B."/>
            <person name="Young S."/>
            <person name="Zeng Q."/>
            <person name="Gargeya S."/>
            <person name="Fitzgerald M."/>
            <person name="Haas B."/>
            <person name="Abouelleil A."/>
            <person name="Allen A.W."/>
            <person name="Alvarado L."/>
            <person name="Arachchi H.M."/>
            <person name="Berlin A.M."/>
            <person name="Chapman S.B."/>
            <person name="Gainer-Dewar J."/>
            <person name="Goldberg J."/>
            <person name="Griggs A."/>
            <person name="Gujja S."/>
            <person name="Hansen M."/>
            <person name="Howarth C."/>
            <person name="Imamovic A."/>
            <person name="Ireland A."/>
            <person name="Larimer J."/>
            <person name="McCowan C."/>
            <person name="Murphy C."/>
            <person name="Pearson M."/>
            <person name="Poon T.W."/>
            <person name="Priest M."/>
            <person name="Roberts A."/>
            <person name="Saif S."/>
            <person name="Shea T."/>
            <person name="Sisk P."/>
            <person name="Sykes S."/>
            <person name="Wortman J."/>
            <person name="Nusbaum C."/>
            <person name="Birren B."/>
        </authorList>
    </citation>
    <scope>NUCLEOTIDE SEQUENCE [LARGE SCALE GENOMIC DNA]</scope>
    <source>
        <strain evidence="10 11">DSM 19448</strain>
    </source>
</reference>
<gene>
    <name evidence="10" type="ORF">HMPREF1535_00408</name>
</gene>
<evidence type="ECO:0000259" key="9">
    <source>
        <dbReference type="Pfam" id="PF07715"/>
    </source>
</evidence>
<keyword evidence="4 7" id="KW-0812">Transmembrane</keyword>
<dbReference type="Gene3D" id="2.60.40.1120">
    <property type="entry name" value="Carboxypeptidase-like, regulatory domain"/>
    <property type="match status" value="1"/>
</dbReference>
<feature type="chain" id="PRO_5002489999" evidence="8">
    <location>
        <begin position="18"/>
        <end position="1118"/>
    </location>
</feature>
<dbReference type="SUPFAM" id="SSF49464">
    <property type="entry name" value="Carboxypeptidase regulatory domain-like"/>
    <property type="match status" value="1"/>
</dbReference>
<dbReference type="InterPro" id="IPR039426">
    <property type="entry name" value="TonB-dep_rcpt-like"/>
</dbReference>
<dbReference type="PROSITE" id="PS52016">
    <property type="entry name" value="TONB_DEPENDENT_REC_3"/>
    <property type="match status" value="1"/>
</dbReference>
<evidence type="ECO:0000256" key="1">
    <source>
        <dbReference type="ARBA" id="ARBA00004571"/>
    </source>
</evidence>
<proteinExistence type="inferred from homology"/>
<dbReference type="Pfam" id="PF07715">
    <property type="entry name" value="Plug"/>
    <property type="match status" value="1"/>
</dbReference>
<dbReference type="GO" id="GO:0009279">
    <property type="term" value="C:cell outer membrane"/>
    <property type="evidence" value="ECO:0007669"/>
    <property type="project" value="UniProtKB-SubCell"/>
</dbReference>